<organism evidence="2 3">
    <name type="scientific">Methylopila henanensis</name>
    <dbReference type="NCBI Taxonomy" id="873516"/>
    <lineage>
        <taxon>Bacteria</taxon>
        <taxon>Pseudomonadati</taxon>
        <taxon>Pseudomonadota</taxon>
        <taxon>Alphaproteobacteria</taxon>
        <taxon>Hyphomicrobiales</taxon>
        <taxon>Methylopilaceae</taxon>
        <taxon>Methylopila</taxon>
    </lineage>
</organism>
<evidence type="ECO:0000313" key="2">
    <source>
        <dbReference type="EMBL" id="MFD1704643.1"/>
    </source>
</evidence>
<comment type="caution">
    <text evidence="2">The sequence shown here is derived from an EMBL/GenBank/DDBJ whole genome shotgun (WGS) entry which is preliminary data.</text>
</comment>
<reference evidence="3" key="1">
    <citation type="journal article" date="2019" name="Int. J. Syst. Evol. Microbiol.">
        <title>The Global Catalogue of Microorganisms (GCM) 10K type strain sequencing project: providing services to taxonomists for standard genome sequencing and annotation.</title>
        <authorList>
            <consortium name="The Broad Institute Genomics Platform"/>
            <consortium name="The Broad Institute Genome Sequencing Center for Infectious Disease"/>
            <person name="Wu L."/>
            <person name="Ma J."/>
        </authorList>
    </citation>
    <scope>NUCLEOTIDE SEQUENCE [LARGE SCALE GENOMIC DNA]</scope>
    <source>
        <strain evidence="3">KCTC 23707</strain>
    </source>
</reference>
<protein>
    <submittedName>
        <fullName evidence="2">Uncharacterized protein</fullName>
    </submittedName>
</protein>
<name>A0ABW4KB76_9HYPH</name>
<feature type="region of interest" description="Disordered" evidence="1">
    <location>
        <begin position="73"/>
        <end position="93"/>
    </location>
</feature>
<evidence type="ECO:0000313" key="3">
    <source>
        <dbReference type="Proteomes" id="UP001597308"/>
    </source>
</evidence>
<keyword evidence="3" id="KW-1185">Reference proteome</keyword>
<dbReference type="Proteomes" id="UP001597308">
    <property type="component" value="Unassembled WGS sequence"/>
</dbReference>
<sequence length="93" mass="9971">MSDLQTCLTWFVVAAGSPTDDGFETADRHIEAYVDAAADDRVQALEALKTALEAMKLDGRVADHISARIDAMLSSQRDEASGRAPGDRPHGVD</sequence>
<feature type="compositionally biased region" description="Basic and acidic residues" evidence="1">
    <location>
        <begin position="76"/>
        <end position="93"/>
    </location>
</feature>
<dbReference type="EMBL" id="JBHUER010000010">
    <property type="protein sequence ID" value="MFD1704643.1"/>
    <property type="molecule type" value="Genomic_DNA"/>
</dbReference>
<dbReference type="RefSeq" id="WP_378800689.1">
    <property type="nucleotide sequence ID" value="NZ_JBHUER010000010.1"/>
</dbReference>
<accession>A0ABW4KB76</accession>
<proteinExistence type="predicted"/>
<gene>
    <name evidence="2" type="ORF">ACFSCV_16675</name>
</gene>
<evidence type="ECO:0000256" key="1">
    <source>
        <dbReference type="SAM" id="MobiDB-lite"/>
    </source>
</evidence>